<dbReference type="InterPro" id="IPR052953">
    <property type="entry name" value="Ser-rich/MCO-related"/>
</dbReference>
<keyword evidence="5" id="KW-1185">Reference proteome</keyword>
<evidence type="ECO:0000313" key="5">
    <source>
        <dbReference type="Proteomes" id="UP001152607"/>
    </source>
</evidence>
<feature type="compositionally biased region" description="Basic and acidic residues" evidence="1">
    <location>
        <begin position="208"/>
        <end position="223"/>
    </location>
</feature>
<keyword evidence="3" id="KW-0732">Signal</keyword>
<feature type="compositionally biased region" description="Basic and acidic residues" evidence="1">
    <location>
        <begin position="305"/>
        <end position="316"/>
    </location>
</feature>
<keyword evidence="2" id="KW-0472">Membrane</keyword>
<dbReference type="AlphaFoldDB" id="A0A9W4XFY2"/>
<comment type="caution">
    <text evidence="4">The sequence shown here is derived from an EMBL/GenBank/DDBJ whole genome shotgun (WGS) entry which is preliminary data.</text>
</comment>
<proteinExistence type="predicted"/>
<evidence type="ECO:0000256" key="3">
    <source>
        <dbReference type="SAM" id="SignalP"/>
    </source>
</evidence>
<gene>
    <name evidence="4" type="ORF">PDIGIT_LOCUS3311</name>
</gene>
<organism evidence="4 5">
    <name type="scientific">Periconia digitata</name>
    <dbReference type="NCBI Taxonomy" id="1303443"/>
    <lineage>
        <taxon>Eukaryota</taxon>
        <taxon>Fungi</taxon>
        <taxon>Dikarya</taxon>
        <taxon>Ascomycota</taxon>
        <taxon>Pezizomycotina</taxon>
        <taxon>Dothideomycetes</taxon>
        <taxon>Pleosporomycetidae</taxon>
        <taxon>Pleosporales</taxon>
        <taxon>Massarineae</taxon>
        <taxon>Periconiaceae</taxon>
        <taxon>Periconia</taxon>
    </lineage>
</organism>
<dbReference type="Gene3D" id="2.60.40.420">
    <property type="entry name" value="Cupredoxins - blue copper proteins"/>
    <property type="match status" value="1"/>
</dbReference>
<dbReference type="OrthoDB" id="2331100at2759"/>
<feature type="region of interest" description="Disordered" evidence="1">
    <location>
        <begin position="267"/>
        <end position="316"/>
    </location>
</feature>
<evidence type="ECO:0000313" key="4">
    <source>
        <dbReference type="EMBL" id="CAI6313592.1"/>
    </source>
</evidence>
<reference evidence="4" key="1">
    <citation type="submission" date="2023-01" db="EMBL/GenBank/DDBJ databases">
        <authorList>
            <person name="Van Ghelder C."/>
            <person name="Rancurel C."/>
        </authorList>
    </citation>
    <scope>NUCLEOTIDE SEQUENCE</scope>
    <source>
        <strain evidence="4">CNCM I-4278</strain>
    </source>
</reference>
<dbReference type="PANTHER" id="PTHR34883:SF8">
    <property type="entry name" value="EXTRACELLULAR SERINE-RICH PROTEIN (AFU_ORTHOLOGUE AFUA_6G00670)"/>
    <property type="match status" value="1"/>
</dbReference>
<protein>
    <recommendedName>
        <fullName evidence="6">Extracellular serine-rich protein</fullName>
    </recommendedName>
</protein>
<dbReference type="InterPro" id="IPR008972">
    <property type="entry name" value="Cupredoxin"/>
</dbReference>
<feature type="region of interest" description="Disordered" evidence="1">
    <location>
        <begin position="208"/>
        <end position="233"/>
    </location>
</feature>
<dbReference type="Proteomes" id="UP001152607">
    <property type="component" value="Unassembled WGS sequence"/>
</dbReference>
<dbReference type="CDD" id="cd00920">
    <property type="entry name" value="Cupredoxin"/>
    <property type="match status" value="1"/>
</dbReference>
<evidence type="ECO:0000256" key="2">
    <source>
        <dbReference type="SAM" id="Phobius"/>
    </source>
</evidence>
<accession>A0A9W4XFY2</accession>
<feature type="transmembrane region" description="Helical" evidence="2">
    <location>
        <begin position="173"/>
        <end position="198"/>
    </location>
</feature>
<sequence length="316" mass="34343">MLLRGRLCMAFCLMYSISIAYAETHVVEVGSPVHTFNPDTITANVGDTVQFRFHNSMHSVVRAAYRTPCAPYESVEGGGKAGFNSDLQTPQGDEILTWDLKINNTETLFFYCSAPESCNHYRMVGVINPNPNEHLDVQKDLAGKTTTVLQPGQPVAPEGAASKSKHIHVTLPIPAIIGISVGGALVIGLAGALLYLVGRSRSLEDEAKRREATVERKTWESPRYEPSMSPTMHTCSAPPVLPSYDMQDPKYTAMAYHQPYYMPGAGDAQQLRSSTASPGTEYGFGKPATSPGVMDANNNNNYTAHELDVGSERTAK</sequence>
<evidence type="ECO:0000256" key="1">
    <source>
        <dbReference type="SAM" id="MobiDB-lite"/>
    </source>
</evidence>
<dbReference type="SUPFAM" id="SSF49503">
    <property type="entry name" value="Cupredoxins"/>
    <property type="match status" value="1"/>
</dbReference>
<dbReference type="EMBL" id="CAOQHR010000002">
    <property type="protein sequence ID" value="CAI6313592.1"/>
    <property type="molecule type" value="Genomic_DNA"/>
</dbReference>
<feature type="signal peptide" evidence="3">
    <location>
        <begin position="1"/>
        <end position="22"/>
    </location>
</feature>
<dbReference type="PANTHER" id="PTHR34883">
    <property type="entry name" value="SERINE-RICH PROTEIN, PUTATIVE-RELATED-RELATED"/>
    <property type="match status" value="1"/>
</dbReference>
<name>A0A9W4XFY2_9PLEO</name>
<keyword evidence="2" id="KW-0812">Transmembrane</keyword>
<dbReference type="CDD" id="cd12087">
    <property type="entry name" value="TM_EGFR-like"/>
    <property type="match status" value="1"/>
</dbReference>
<evidence type="ECO:0008006" key="6">
    <source>
        <dbReference type="Google" id="ProtNLM"/>
    </source>
</evidence>
<feature type="chain" id="PRO_5040875916" description="Extracellular serine-rich protein" evidence="3">
    <location>
        <begin position="23"/>
        <end position="316"/>
    </location>
</feature>
<keyword evidence="2" id="KW-1133">Transmembrane helix</keyword>